<name>A0A5C2SK44_9APHY</name>
<proteinExistence type="predicted"/>
<dbReference type="AlphaFoldDB" id="A0A5C2SK44"/>
<keyword evidence="2" id="KW-0472">Membrane</keyword>
<dbReference type="OrthoDB" id="3350156at2759"/>
<keyword evidence="2" id="KW-0812">Transmembrane</keyword>
<dbReference type="STRING" id="1328759.A0A5C2SK44"/>
<keyword evidence="4" id="KW-1185">Reference proteome</keyword>
<organism evidence="3 4">
    <name type="scientific">Lentinus tigrinus ALCF2SS1-6</name>
    <dbReference type="NCBI Taxonomy" id="1328759"/>
    <lineage>
        <taxon>Eukaryota</taxon>
        <taxon>Fungi</taxon>
        <taxon>Dikarya</taxon>
        <taxon>Basidiomycota</taxon>
        <taxon>Agaricomycotina</taxon>
        <taxon>Agaricomycetes</taxon>
        <taxon>Polyporales</taxon>
        <taxon>Polyporaceae</taxon>
        <taxon>Lentinus</taxon>
    </lineage>
</organism>
<reference evidence="3" key="1">
    <citation type="journal article" date="2018" name="Genome Biol. Evol.">
        <title>Genomics and development of Lentinus tigrinus, a white-rot wood-decaying mushroom with dimorphic fruiting bodies.</title>
        <authorList>
            <person name="Wu B."/>
            <person name="Xu Z."/>
            <person name="Knudson A."/>
            <person name="Carlson A."/>
            <person name="Chen N."/>
            <person name="Kovaka S."/>
            <person name="LaButti K."/>
            <person name="Lipzen A."/>
            <person name="Pennachio C."/>
            <person name="Riley R."/>
            <person name="Schakwitz W."/>
            <person name="Umezawa K."/>
            <person name="Ohm R.A."/>
            <person name="Grigoriev I.V."/>
            <person name="Nagy L.G."/>
            <person name="Gibbons J."/>
            <person name="Hibbett D."/>
        </authorList>
    </citation>
    <scope>NUCLEOTIDE SEQUENCE [LARGE SCALE GENOMIC DNA]</scope>
    <source>
        <strain evidence="3">ALCF2SS1-6</strain>
    </source>
</reference>
<keyword evidence="2" id="KW-1133">Transmembrane helix</keyword>
<gene>
    <name evidence="3" type="ORF">L227DRAFT_574295</name>
</gene>
<evidence type="ECO:0000313" key="3">
    <source>
        <dbReference type="EMBL" id="RPD61816.1"/>
    </source>
</evidence>
<feature type="compositionally biased region" description="Low complexity" evidence="1">
    <location>
        <begin position="109"/>
        <end position="122"/>
    </location>
</feature>
<accession>A0A5C2SK44</accession>
<feature type="region of interest" description="Disordered" evidence="1">
    <location>
        <begin position="412"/>
        <end position="454"/>
    </location>
</feature>
<dbReference type="Proteomes" id="UP000313359">
    <property type="component" value="Unassembled WGS sequence"/>
</dbReference>
<feature type="region of interest" description="Disordered" evidence="1">
    <location>
        <begin position="297"/>
        <end position="321"/>
    </location>
</feature>
<feature type="compositionally biased region" description="Low complexity" evidence="1">
    <location>
        <begin position="42"/>
        <end position="80"/>
    </location>
</feature>
<evidence type="ECO:0000256" key="1">
    <source>
        <dbReference type="SAM" id="MobiDB-lite"/>
    </source>
</evidence>
<sequence>MNEHEPGTSASTIRGLRHIDMTLLSNPTVGMLQDDHPESHSPYRPSSPHSAFQSEPGSPSGDSVSSFPSVGSSFLFSSGPTTPPHPGHSESEVEDEGELGDSTSGLVIPSLTLPSPSRRPSPYGQTLGDVRLLLLGPRGADLAAIASQLVDDNEDVVEVGLWEEDRSEDRATRGKRNAILRVSTHWVEHRDRHGLERVEPARNVEIVQLPPYDLYSEPDIIVDRILPVIHAPFREVSTIISQDHPPTGGLAHLLSSPCSPLYTSLIMVATPSALLPIEKTLVESLSSHVPIILLPTSTPNALPTPSHDRSRRASTSHLSSFRPNSMDALRSGLFRTPTTLATLRSEAASRFLRWREVERAVERVQWSTGTVRAPNVPGPSSHVRSPSNEWWDKQTWEAQWEGSLSQEVALHLRRRRRSDPPRRTSPLSSLSTIGRQPSSFDTIPPSEDNEQSLITPPCAPASFDPLHLPSLLAFSFSLFGALRTRIARSIGFQGTATTPTRPVSGRERKKTNGRSFAYKFGIGFALMSAFCAGVGLGLVAAARF</sequence>
<feature type="compositionally biased region" description="Polar residues" evidence="1">
    <location>
        <begin position="432"/>
        <end position="441"/>
    </location>
</feature>
<evidence type="ECO:0000313" key="4">
    <source>
        <dbReference type="Proteomes" id="UP000313359"/>
    </source>
</evidence>
<dbReference type="EMBL" id="ML122261">
    <property type="protein sequence ID" value="RPD61816.1"/>
    <property type="molecule type" value="Genomic_DNA"/>
</dbReference>
<feature type="region of interest" description="Disordered" evidence="1">
    <location>
        <begin position="24"/>
        <end position="124"/>
    </location>
</feature>
<evidence type="ECO:0000256" key="2">
    <source>
        <dbReference type="SAM" id="Phobius"/>
    </source>
</evidence>
<protein>
    <submittedName>
        <fullName evidence="3">Uncharacterized protein</fullName>
    </submittedName>
</protein>
<feature type="transmembrane region" description="Helical" evidence="2">
    <location>
        <begin position="516"/>
        <end position="542"/>
    </location>
</feature>